<dbReference type="Proteomes" id="UP000321638">
    <property type="component" value="Unassembled WGS sequence"/>
</dbReference>
<comment type="caution">
    <text evidence="1">The sequence shown here is derived from an EMBL/GenBank/DDBJ whole genome shotgun (WGS) entry which is preliminary data.</text>
</comment>
<dbReference type="RefSeq" id="WP_147852461.1">
    <property type="nucleotide sequence ID" value="NZ_VDUZ01000084.1"/>
</dbReference>
<proteinExistence type="predicted"/>
<dbReference type="AlphaFoldDB" id="A0A5C8P6R0"/>
<evidence type="ECO:0000313" key="1">
    <source>
        <dbReference type="EMBL" id="TXL69413.1"/>
    </source>
</evidence>
<accession>A0A5C8P6R0</accession>
<gene>
    <name evidence="1" type="ORF">FHP25_39170</name>
</gene>
<name>A0A5C8P6R0_9HYPH</name>
<protein>
    <submittedName>
        <fullName evidence="1">Uncharacterized protein</fullName>
    </submittedName>
</protein>
<keyword evidence="2" id="KW-1185">Reference proteome</keyword>
<evidence type="ECO:0000313" key="2">
    <source>
        <dbReference type="Proteomes" id="UP000321638"/>
    </source>
</evidence>
<reference evidence="1 2" key="1">
    <citation type="submission" date="2019-06" db="EMBL/GenBank/DDBJ databases">
        <title>New taxonomy in bacterial strain CC-CFT640, isolated from vineyard.</title>
        <authorList>
            <person name="Lin S.-Y."/>
            <person name="Tsai C.-F."/>
            <person name="Young C.-C."/>
        </authorList>
    </citation>
    <scope>NUCLEOTIDE SEQUENCE [LARGE SCALE GENOMIC DNA]</scope>
    <source>
        <strain evidence="1 2">CC-CFT640</strain>
    </source>
</reference>
<organism evidence="1 2">
    <name type="scientific">Vineibacter terrae</name>
    <dbReference type="NCBI Taxonomy" id="2586908"/>
    <lineage>
        <taxon>Bacteria</taxon>
        <taxon>Pseudomonadati</taxon>
        <taxon>Pseudomonadota</taxon>
        <taxon>Alphaproteobacteria</taxon>
        <taxon>Hyphomicrobiales</taxon>
        <taxon>Vineibacter</taxon>
    </lineage>
</organism>
<dbReference type="EMBL" id="VDUZ01000084">
    <property type="protein sequence ID" value="TXL69413.1"/>
    <property type="molecule type" value="Genomic_DNA"/>
</dbReference>
<sequence length="127" mass="14328">MRAVIFRPCFSQRNHRGDVYRAMTARNAIAGSNAGTSLVIEQRSPLSADDVAFTRPLAIRGRNGVVLHTVRQTIDWIDGKDRLRVRPGIREVAWRLHDARHVHSQEEADDASDRLGYELAALGMLKR</sequence>